<dbReference type="EMBL" id="JBHSKP010000001">
    <property type="protein sequence ID" value="MFC5150667.1"/>
    <property type="molecule type" value="Genomic_DNA"/>
</dbReference>
<proteinExistence type="predicted"/>
<name>A0ABW0AB58_9ACTN</name>
<gene>
    <name evidence="1" type="ORF">ACFPRH_02825</name>
</gene>
<dbReference type="Proteomes" id="UP001596160">
    <property type="component" value="Unassembled WGS sequence"/>
</dbReference>
<keyword evidence="2" id="KW-1185">Reference proteome</keyword>
<evidence type="ECO:0000313" key="2">
    <source>
        <dbReference type="Proteomes" id="UP001596160"/>
    </source>
</evidence>
<dbReference type="RefSeq" id="WP_344476968.1">
    <property type="nucleotide sequence ID" value="NZ_BAAASB010000007.1"/>
</dbReference>
<evidence type="ECO:0000313" key="1">
    <source>
        <dbReference type="EMBL" id="MFC5150667.1"/>
    </source>
</evidence>
<reference evidence="2" key="1">
    <citation type="journal article" date="2019" name="Int. J. Syst. Evol. Microbiol.">
        <title>The Global Catalogue of Microorganisms (GCM) 10K type strain sequencing project: providing services to taxonomists for standard genome sequencing and annotation.</title>
        <authorList>
            <consortium name="The Broad Institute Genomics Platform"/>
            <consortium name="The Broad Institute Genome Sequencing Center for Infectious Disease"/>
            <person name="Wu L."/>
            <person name="Ma J."/>
        </authorList>
    </citation>
    <scope>NUCLEOTIDE SEQUENCE [LARGE SCALE GENOMIC DNA]</scope>
    <source>
        <strain evidence="2">PCU 266</strain>
    </source>
</reference>
<protein>
    <submittedName>
        <fullName evidence="1">Uncharacterized protein</fullName>
    </submittedName>
</protein>
<comment type="caution">
    <text evidence="1">The sequence shown here is derived from an EMBL/GenBank/DDBJ whole genome shotgun (WGS) entry which is preliminary data.</text>
</comment>
<accession>A0ABW0AB58</accession>
<sequence>MSEIPVLRLGPITAAGLEAGMYGCEMCVAELEHMVKDAATGRDT</sequence>
<organism evidence="1 2">
    <name type="scientific">Streptomyces amakusaensis</name>
    <dbReference type="NCBI Taxonomy" id="67271"/>
    <lineage>
        <taxon>Bacteria</taxon>
        <taxon>Bacillati</taxon>
        <taxon>Actinomycetota</taxon>
        <taxon>Actinomycetes</taxon>
        <taxon>Kitasatosporales</taxon>
        <taxon>Streptomycetaceae</taxon>
        <taxon>Streptomyces</taxon>
    </lineage>
</organism>